<keyword evidence="1" id="KW-0472">Membrane</keyword>
<gene>
    <name evidence="2" type="ORF">LCGC14_1331120</name>
</gene>
<evidence type="ECO:0000313" key="2">
    <source>
        <dbReference type="EMBL" id="KKM81309.1"/>
    </source>
</evidence>
<protein>
    <submittedName>
        <fullName evidence="2">Uncharacterized protein</fullName>
    </submittedName>
</protein>
<dbReference type="AlphaFoldDB" id="A0A0F9KGM7"/>
<accession>A0A0F9KGM7</accession>
<keyword evidence="1" id="KW-1133">Transmembrane helix</keyword>
<evidence type="ECO:0000256" key="1">
    <source>
        <dbReference type="SAM" id="Phobius"/>
    </source>
</evidence>
<reference evidence="2" key="1">
    <citation type="journal article" date="2015" name="Nature">
        <title>Complex archaea that bridge the gap between prokaryotes and eukaryotes.</title>
        <authorList>
            <person name="Spang A."/>
            <person name="Saw J.H."/>
            <person name="Jorgensen S.L."/>
            <person name="Zaremba-Niedzwiedzka K."/>
            <person name="Martijn J."/>
            <person name="Lind A.E."/>
            <person name="van Eijk R."/>
            <person name="Schleper C."/>
            <person name="Guy L."/>
            <person name="Ettema T.J."/>
        </authorList>
    </citation>
    <scope>NUCLEOTIDE SEQUENCE</scope>
</reference>
<proteinExistence type="predicted"/>
<comment type="caution">
    <text evidence="2">The sequence shown here is derived from an EMBL/GenBank/DDBJ whole genome shotgun (WGS) entry which is preliminary data.</text>
</comment>
<name>A0A0F9KGM7_9ZZZZ</name>
<dbReference type="EMBL" id="LAZR01008039">
    <property type="protein sequence ID" value="KKM81309.1"/>
    <property type="molecule type" value="Genomic_DNA"/>
</dbReference>
<organism evidence="2">
    <name type="scientific">marine sediment metagenome</name>
    <dbReference type="NCBI Taxonomy" id="412755"/>
    <lineage>
        <taxon>unclassified sequences</taxon>
        <taxon>metagenomes</taxon>
        <taxon>ecological metagenomes</taxon>
    </lineage>
</organism>
<sequence>MERITFSEFDTDDEKLIVANRIIDNQNQIEGKLLMLISANADYNAEVEKYNEELLPKKRKGIASMKILILMCILVIATFIGTAKAYTPDEINDEIAANHVLLAQYLRDSFANITSNSFLFTPTSTAPTAAQGLVYFDSGSSTLKVSLDGSSFSPIDTAGGVSLDGAYNFGSAGGGRAIGVTDGAITMTKDDGGTENVLEIFASPSGSADGDGILVTLGANSTGVGIQFVLGAGATNDLAGTSDTWVISKVGKATFNGGGEIDTADFLFDASDAGKDLEWDDSQEALHFLDNCLLAIGGATTAAGDFVFSYDGTDFNLEAAAANDDFRMGETTHFDLSIHGETNTNVVKFDTDDSALLCIFDGFDLRMNDDDVIIFGDSVASDSFTMEFDETTDNLLIVATTGNDAVQFGSGSSSSTDVKMMASTDNDFVLFDSSANELFFEDCDLKINEGAQIEFSVGDNSIDWTIDVSTDETLLFGPSETDGTSTFNIGDATNTADVRIFGETASTVVFDATADRVIFSTYDIEVEDTANLVIGTDDEFAIDNSSETLRIIPSDTTDDFAMHLGSANNTMDVLIYGKTASELITWDAGADSLTVVADLSLFTMTGTTLPFHVNVTGTVAGEAAKLQTTDGGVSLVAGGANNGDILLTAGDDLVVDVTGTATIKGAFYPDSTVTLAKSGNFTLSDVNEIGVLILVTGDGTTITLPDISGSSAVAGHRFTIMNNAADGAAAIHLDTNANDKFLGGCGFSALDDGDKLTNTKGTADKGDFVTVEFGTAAGWYITAMNGTWADGS</sequence>
<keyword evidence="1" id="KW-0812">Transmembrane</keyword>
<feature type="transmembrane region" description="Helical" evidence="1">
    <location>
        <begin position="67"/>
        <end position="86"/>
    </location>
</feature>